<gene>
    <name evidence="2" type="ORF">OXD698_LOCUS53300</name>
</gene>
<accession>A0A820R5E8</accession>
<dbReference type="InterPro" id="IPR027417">
    <property type="entry name" value="P-loop_NTPase"/>
</dbReference>
<feature type="domain" description="G" evidence="1">
    <location>
        <begin position="21"/>
        <end position="78"/>
    </location>
</feature>
<feature type="non-terminal residue" evidence="2">
    <location>
        <position position="1"/>
    </location>
</feature>
<name>A0A820R5E8_9BILA</name>
<dbReference type="Proteomes" id="UP000663844">
    <property type="component" value="Unassembled WGS sequence"/>
</dbReference>
<dbReference type="Gene3D" id="3.40.50.300">
    <property type="entry name" value="P-loop containing nucleotide triphosphate hydrolases"/>
    <property type="match status" value="1"/>
</dbReference>
<protein>
    <recommendedName>
        <fullName evidence="1">G domain-containing protein</fullName>
    </recommendedName>
</protein>
<comment type="caution">
    <text evidence="2">The sequence shown here is derived from an EMBL/GenBank/DDBJ whole genome shotgun (WGS) entry which is preliminary data.</text>
</comment>
<evidence type="ECO:0000313" key="3">
    <source>
        <dbReference type="Proteomes" id="UP000663844"/>
    </source>
</evidence>
<sequence length="87" mass="9700">MTDDQSVINSDENLSNDNKLVIFLGRTGSGKTSLFNLLSNSNQRLGNSVSSTTKNFFTNTSHDTTFIDTIGFRDTENENEHKLKVIL</sequence>
<evidence type="ECO:0000313" key="2">
    <source>
        <dbReference type="EMBL" id="CAF4432169.1"/>
    </source>
</evidence>
<evidence type="ECO:0000259" key="1">
    <source>
        <dbReference type="Pfam" id="PF01926"/>
    </source>
</evidence>
<dbReference type="Pfam" id="PF01926">
    <property type="entry name" value="MMR_HSR1"/>
    <property type="match status" value="1"/>
</dbReference>
<dbReference type="InterPro" id="IPR006073">
    <property type="entry name" value="GTP-bd"/>
</dbReference>
<reference evidence="2" key="1">
    <citation type="submission" date="2021-02" db="EMBL/GenBank/DDBJ databases">
        <authorList>
            <person name="Nowell W R."/>
        </authorList>
    </citation>
    <scope>NUCLEOTIDE SEQUENCE</scope>
</reference>
<dbReference type="AlphaFoldDB" id="A0A820R5E8"/>
<dbReference type="GO" id="GO:0005525">
    <property type="term" value="F:GTP binding"/>
    <property type="evidence" value="ECO:0007669"/>
    <property type="project" value="InterPro"/>
</dbReference>
<dbReference type="SUPFAM" id="SSF52540">
    <property type="entry name" value="P-loop containing nucleoside triphosphate hydrolases"/>
    <property type="match status" value="1"/>
</dbReference>
<dbReference type="EMBL" id="CAJOAZ010030331">
    <property type="protein sequence ID" value="CAF4432169.1"/>
    <property type="molecule type" value="Genomic_DNA"/>
</dbReference>
<organism evidence="2 3">
    <name type="scientific">Adineta steineri</name>
    <dbReference type="NCBI Taxonomy" id="433720"/>
    <lineage>
        <taxon>Eukaryota</taxon>
        <taxon>Metazoa</taxon>
        <taxon>Spiralia</taxon>
        <taxon>Gnathifera</taxon>
        <taxon>Rotifera</taxon>
        <taxon>Eurotatoria</taxon>
        <taxon>Bdelloidea</taxon>
        <taxon>Adinetida</taxon>
        <taxon>Adinetidae</taxon>
        <taxon>Adineta</taxon>
    </lineage>
</organism>
<proteinExistence type="predicted"/>